<organism evidence="2 3">
    <name type="scientific">Methylobacterium dankookense</name>
    <dbReference type="NCBI Taxonomy" id="560405"/>
    <lineage>
        <taxon>Bacteria</taxon>
        <taxon>Pseudomonadati</taxon>
        <taxon>Pseudomonadota</taxon>
        <taxon>Alphaproteobacteria</taxon>
        <taxon>Hyphomicrobiales</taxon>
        <taxon>Methylobacteriaceae</taxon>
        <taxon>Methylobacterium</taxon>
    </lineage>
</organism>
<reference evidence="2 3" key="1">
    <citation type="submission" date="2019-06" db="EMBL/GenBank/DDBJ databases">
        <authorList>
            <person name="Rodrigo-Torres L."/>
            <person name="Arahal R. D."/>
            <person name="Lucena T."/>
        </authorList>
    </citation>
    <scope>NUCLEOTIDE SEQUENCE [LARGE SCALE GENOMIC DNA]</scope>
    <source>
        <strain evidence="2 3">SW08-7</strain>
    </source>
</reference>
<dbReference type="EMBL" id="BPQI01000172">
    <property type="protein sequence ID" value="GJD58833.1"/>
    <property type="molecule type" value="Genomic_DNA"/>
</dbReference>
<proteinExistence type="predicted"/>
<evidence type="ECO:0000313" key="4">
    <source>
        <dbReference type="Proteomes" id="UP001055303"/>
    </source>
</evidence>
<evidence type="ECO:0000313" key="3">
    <source>
        <dbReference type="Proteomes" id="UP000401717"/>
    </source>
</evidence>
<dbReference type="Proteomes" id="UP001055303">
    <property type="component" value="Unassembled WGS sequence"/>
</dbReference>
<dbReference type="EMBL" id="CABFVH010000029">
    <property type="protein sequence ID" value="VUF14195.1"/>
    <property type="molecule type" value="Genomic_DNA"/>
</dbReference>
<sequence length="189" mass="20678">MAGKKLKLNIACFKTGDSDWKRVYRPYIEGANALLKPHNMELGIPSGDPIGIPYQGPVWPDAGDPGTLRAQAHNALSQGVGIPLIFCILGDPTVFGMTIKTEDAAANNGIGWLPYILISTSMRNRAGDTIVHEMVHTTFPHRGDIHDSDPHSIFSENGNISDNVSGPEVEKRLSKIYAERLRHAYFKSA</sequence>
<gene>
    <name evidence="1" type="ORF">IFDJLNFL_4759</name>
    <name evidence="2" type="ORF">MTDSW087_03911</name>
</gene>
<evidence type="ECO:0000313" key="1">
    <source>
        <dbReference type="EMBL" id="GJD58833.1"/>
    </source>
</evidence>
<accession>A0A564G187</accession>
<evidence type="ECO:0000313" key="2">
    <source>
        <dbReference type="EMBL" id="VUF14195.1"/>
    </source>
</evidence>
<name>A0A564G187_9HYPH</name>
<dbReference type="AlphaFoldDB" id="A0A564G187"/>
<protein>
    <submittedName>
        <fullName evidence="2">Uncharacterized protein</fullName>
    </submittedName>
</protein>
<reference evidence="1" key="2">
    <citation type="journal article" date="2021" name="Front. Microbiol.">
        <title>Comprehensive Comparative Genomics and Phenotyping of Methylobacterium Species.</title>
        <authorList>
            <person name="Alessa O."/>
            <person name="Ogura Y."/>
            <person name="Fujitani Y."/>
            <person name="Takami H."/>
            <person name="Hayashi T."/>
            <person name="Sahin N."/>
            <person name="Tani A."/>
        </authorList>
    </citation>
    <scope>NUCLEOTIDE SEQUENCE</scope>
    <source>
        <strain evidence="1">DSM 22415</strain>
    </source>
</reference>
<keyword evidence="4" id="KW-1185">Reference proteome</keyword>
<dbReference type="OrthoDB" id="9883456at2"/>
<dbReference type="RefSeq" id="WP_144766568.1">
    <property type="nucleotide sequence ID" value="NZ_BPQI01000172.1"/>
</dbReference>
<reference evidence="1" key="3">
    <citation type="submission" date="2021-08" db="EMBL/GenBank/DDBJ databases">
        <authorList>
            <person name="Tani A."/>
            <person name="Ola A."/>
            <person name="Ogura Y."/>
            <person name="Katsura K."/>
            <person name="Hayashi T."/>
        </authorList>
    </citation>
    <scope>NUCLEOTIDE SEQUENCE</scope>
    <source>
        <strain evidence="1">DSM 22415</strain>
    </source>
</reference>
<dbReference type="Proteomes" id="UP000401717">
    <property type="component" value="Unassembled WGS sequence"/>
</dbReference>